<dbReference type="EMBL" id="META01000004">
    <property type="protein sequence ID" value="OGB74113.1"/>
    <property type="molecule type" value="Genomic_DNA"/>
</dbReference>
<evidence type="ECO:0000313" key="1">
    <source>
        <dbReference type="EMBL" id="OGB74113.1"/>
    </source>
</evidence>
<sequence>MEIPRSVLKAVESVVDKFKPLSVFLYGSGARRDAKKFGTDYEMGVIYRGKKISRMDLVKANTDPAKARFYPFDYKDFRKHKAYVPFIDPLFFYELLTTARTLAREKIVETLPKPSICVADLIGEIGFEKGFAFAAFLDWRNGDLMMAKNHFSKSCLFGARCLIILHQRKFPASYTEIIRLSKGKEFREWRGLLRQAMKIRLKPRTKLGKSDVFDNMAFLSSVREAITEVLKKKGNIRLL</sequence>
<comment type="caution">
    <text evidence="1">The sequence shown here is derived from an EMBL/GenBank/DDBJ whole genome shotgun (WGS) entry which is preliminary data.</text>
</comment>
<organism evidence="1 2">
    <name type="scientific">candidate division Kazan bacterium RBG_13_50_9</name>
    <dbReference type="NCBI Taxonomy" id="1798535"/>
    <lineage>
        <taxon>Bacteria</taxon>
        <taxon>Bacteria division Kazan-3B-28</taxon>
    </lineage>
</organism>
<reference evidence="1 2" key="1">
    <citation type="journal article" date="2016" name="Nat. Commun.">
        <title>Thousands of microbial genomes shed light on interconnected biogeochemical processes in an aquifer system.</title>
        <authorList>
            <person name="Anantharaman K."/>
            <person name="Brown C.T."/>
            <person name="Hug L.A."/>
            <person name="Sharon I."/>
            <person name="Castelle C.J."/>
            <person name="Probst A.J."/>
            <person name="Thomas B.C."/>
            <person name="Singh A."/>
            <person name="Wilkins M.J."/>
            <person name="Karaoz U."/>
            <person name="Brodie E.L."/>
            <person name="Williams K.H."/>
            <person name="Hubbard S.S."/>
            <person name="Banfield J.F."/>
        </authorList>
    </citation>
    <scope>NUCLEOTIDE SEQUENCE [LARGE SCALE GENOMIC DNA]</scope>
</reference>
<name>A0A1F4NRK1_UNCK3</name>
<evidence type="ECO:0008006" key="3">
    <source>
        <dbReference type="Google" id="ProtNLM"/>
    </source>
</evidence>
<dbReference type="AlphaFoldDB" id="A0A1F4NRK1"/>
<dbReference type="Proteomes" id="UP000176651">
    <property type="component" value="Unassembled WGS sequence"/>
</dbReference>
<evidence type="ECO:0000313" key="2">
    <source>
        <dbReference type="Proteomes" id="UP000176651"/>
    </source>
</evidence>
<accession>A0A1F4NRK1</accession>
<gene>
    <name evidence="1" type="ORF">A2V68_02145</name>
</gene>
<protein>
    <recommendedName>
        <fullName evidence="3">Polymerase nucleotidyl transferase domain-containing protein</fullName>
    </recommendedName>
</protein>
<dbReference type="STRING" id="1798535.A2V68_02145"/>
<proteinExistence type="predicted"/>